<proteinExistence type="predicted"/>
<evidence type="ECO:0000313" key="2">
    <source>
        <dbReference type="EMBL" id="CAK8694269.1"/>
    </source>
</evidence>
<gene>
    <name evidence="2" type="ORF">CVLEPA_LOCUS27652</name>
</gene>
<evidence type="ECO:0000256" key="1">
    <source>
        <dbReference type="SAM" id="SignalP"/>
    </source>
</evidence>
<name>A0ABP0GRB2_CLALP</name>
<feature type="chain" id="PRO_5046221548" evidence="1">
    <location>
        <begin position="22"/>
        <end position="121"/>
    </location>
</feature>
<dbReference type="EMBL" id="CAWYQH010000141">
    <property type="protein sequence ID" value="CAK8694269.1"/>
    <property type="molecule type" value="Genomic_DNA"/>
</dbReference>
<feature type="signal peptide" evidence="1">
    <location>
        <begin position="1"/>
        <end position="21"/>
    </location>
</feature>
<evidence type="ECO:0000313" key="3">
    <source>
        <dbReference type="Proteomes" id="UP001642483"/>
    </source>
</evidence>
<comment type="caution">
    <text evidence="2">The sequence shown here is derived from an EMBL/GenBank/DDBJ whole genome shotgun (WGS) entry which is preliminary data.</text>
</comment>
<accession>A0ABP0GRB2</accession>
<keyword evidence="1" id="KW-0732">Signal</keyword>
<protein>
    <submittedName>
        <fullName evidence="2">Uncharacterized protein</fullName>
    </submittedName>
</protein>
<sequence>MMNTWLCMFVISTASVVYVLADTEITVKETTTSLNTSKVNATVDVKTTTITTKAAIKPTTLAPKAKVPLQRKTLRHLCNMFCRRKYNRTFLLPDCKYIKKNKWVCFMCRRIRRCSTVLNPL</sequence>
<keyword evidence="3" id="KW-1185">Reference proteome</keyword>
<reference evidence="2 3" key="1">
    <citation type="submission" date="2024-02" db="EMBL/GenBank/DDBJ databases">
        <authorList>
            <person name="Daric V."/>
            <person name="Darras S."/>
        </authorList>
    </citation>
    <scope>NUCLEOTIDE SEQUENCE [LARGE SCALE GENOMIC DNA]</scope>
</reference>
<dbReference type="Proteomes" id="UP001642483">
    <property type="component" value="Unassembled WGS sequence"/>
</dbReference>
<organism evidence="2 3">
    <name type="scientific">Clavelina lepadiformis</name>
    <name type="common">Light-bulb sea squirt</name>
    <name type="synonym">Ascidia lepadiformis</name>
    <dbReference type="NCBI Taxonomy" id="159417"/>
    <lineage>
        <taxon>Eukaryota</taxon>
        <taxon>Metazoa</taxon>
        <taxon>Chordata</taxon>
        <taxon>Tunicata</taxon>
        <taxon>Ascidiacea</taxon>
        <taxon>Aplousobranchia</taxon>
        <taxon>Clavelinidae</taxon>
        <taxon>Clavelina</taxon>
    </lineage>
</organism>